<dbReference type="PANTHER" id="PTHR22911:SF135">
    <property type="entry name" value="BLR4310 PROTEIN"/>
    <property type="match status" value="1"/>
</dbReference>
<keyword evidence="1" id="KW-0472">Membrane</keyword>
<feature type="transmembrane region" description="Helical" evidence="1">
    <location>
        <begin position="128"/>
        <end position="147"/>
    </location>
</feature>
<feature type="transmembrane region" description="Helical" evidence="1">
    <location>
        <begin position="179"/>
        <end position="200"/>
    </location>
</feature>
<sequence length="298" mass="32191">MSLDDPRQYRFGLVYGAISALAWSSSGLFIRHIGADLMTMLFWRGLFSGTCVFLFFVYLERSRVPGILRRMGWPSVWTMVFSAASMVTGIGSMYYTAIADAMVIYATVPFVTAAVAFVFIGERPSRSTLIASAVALVGVVVMLTDAQGPSGGLFGKFLAAVMTLCVAAMATLMRKHREVPMLPAMAGSAWLCSLVTFWFAAPLTVTMVDLRLIILFAIVQNAMGLIFYTASTRRLPAADASLLTALEVPLTPLWVWLVLSEVPSAGTLVGGPIVLAALFGHILYELQRNRTAPVAPSS</sequence>
<feature type="transmembrane region" description="Helical" evidence="1">
    <location>
        <begin position="40"/>
        <end position="59"/>
    </location>
</feature>
<dbReference type="PANTHER" id="PTHR22911">
    <property type="entry name" value="ACYL-MALONYL CONDENSING ENZYME-RELATED"/>
    <property type="match status" value="1"/>
</dbReference>
<feature type="transmembrane region" description="Helical" evidence="1">
    <location>
        <begin position="101"/>
        <end position="121"/>
    </location>
</feature>
<feature type="domain" description="EamA" evidence="2">
    <location>
        <begin position="154"/>
        <end position="279"/>
    </location>
</feature>
<organism evidence="3 4">
    <name type="scientific">Rhizobium wuzhouense</name>
    <dbReference type="NCBI Taxonomy" id="1986026"/>
    <lineage>
        <taxon>Bacteria</taxon>
        <taxon>Pseudomonadati</taxon>
        <taxon>Pseudomonadota</taxon>
        <taxon>Alphaproteobacteria</taxon>
        <taxon>Hyphomicrobiales</taxon>
        <taxon>Rhizobiaceae</taxon>
        <taxon>Rhizobium/Agrobacterium group</taxon>
        <taxon>Rhizobium</taxon>
    </lineage>
</organism>
<proteinExistence type="predicted"/>
<evidence type="ECO:0000313" key="3">
    <source>
        <dbReference type="EMBL" id="PYB73180.1"/>
    </source>
</evidence>
<dbReference type="SUPFAM" id="SSF103481">
    <property type="entry name" value="Multidrug resistance efflux transporter EmrE"/>
    <property type="match status" value="2"/>
</dbReference>
<protein>
    <submittedName>
        <fullName evidence="3">EamA/RhaT family transporter</fullName>
    </submittedName>
</protein>
<feature type="transmembrane region" description="Helical" evidence="1">
    <location>
        <begin position="212"/>
        <end position="230"/>
    </location>
</feature>
<dbReference type="EMBL" id="QJRY01000004">
    <property type="protein sequence ID" value="PYB73180.1"/>
    <property type="molecule type" value="Genomic_DNA"/>
</dbReference>
<evidence type="ECO:0000259" key="2">
    <source>
        <dbReference type="Pfam" id="PF00892"/>
    </source>
</evidence>
<keyword evidence="4" id="KW-1185">Reference proteome</keyword>
<dbReference type="Pfam" id="PF00892">
    <property type="entry name" value="EamA"/>
    <property type="match status" value="2"/>
</dbReference>
<feature type="transmembrane region" description="Helical" evidence="1">
    <location>
        <begin position="265"/>
        <end position="284"/>
    </location>
</feature>
<accession>A0ABX5NQQ6</accession>
<feature type="transmembrane region" description="Helical" evidence="1">
    <location>
        <begin position="242"/>
        <end position="259"/>
    </location>
</feature>
<dbReference type="RefSeq" id="WP_110791811.1">
    <property type="nucleotide sequence ID" value="NZ_QJRY01000004.1"/>
</dbReference>
<gene>
    <name evidence="3" type="ORF">DMY87_12740</name>
</gene>
<dbReference type="InterPro" id="IPR037185">
    <property type="entry name" value="EmrE-like"/>
</dbReference>
<comment type="caution">
    <text evidence="3">The sequence shown here is derived from an EMBL/GenBank/DDBJ whole genome shotgun (WGS) entry which is preliminary data.</text>
</comment>
<keyword evidence="1" id="KW-1133">Transmembrane helix</keyword>
<keyword evidence="1" id="KW-0812">Transmembrane</keyword>
<feature type="domain" description="EamA" evidence="2">
    <location>
        <begin position="11"/>
        <end position="143"/>
    </location>
</feature>
<evidence type="ECO:0000256" key="1">
    <source>
        <dbReference type="SAM" id="Phobius"/>
    </source>
</evidence>
<reference evidence="3 4" key="1">
    <citation type="submission" date="2018-06" db="EMBL/GenBank/DDBJ databases">
        <title>Rhizobium wuzhouense sp. nov., isolated from roots of Oryza officinalis.</title>
        <authorList>
            <person name="Yuan T."/>
        </authorList>
    </citation>
    <scope>NUCLEOTIDE SEQUENCE [LARGE SCALE GENOMIC DNA]</scope>
    <source>
        <strain evidence="3 4">W44</strain>
    </source>
</reference>
<evidence type="ECO:0000313" key="4">
    <source>
        <dbReference type="Proteomes" id="UP000247536"/>
    </source>
</evidence>
<dbReference type="Proteomes" id="UP000247536">
    <property type="component" value="Unassembled WGS sequence"/>
</dbReference>
<dbReference type="InterPro" id="IPR000620">
    <property type="entry name" value="EamA_dom"/>
</dbReference>
<feature type="transmembrane region" description="Helical" evidence="1">
    <location>
        <begin position="153"/>
        <end position="172"/>
    </location>
</feature>
<name>A0ABX5NQQ6_9HYPH</name>
<feature type="transmembrane region" description="Helical" evidence="1">
    <location>
        <begin position="71"/>
        <end position="95"/>
    </location>
</feature>
<feature type="transmembrane region" description="Helical" evidence="1">
    <location>
        <begin position="12"/>
        <end position="34"/>
    </location>
</feature>